<evidence type="ECO:0000313" key="2">
    <source>
        <dbReference type="Proteomes" id="UP001321473"/>
    </source>
</evidence>
<dbReference type="Proteomes" id="UP001321473">
    <property type="component" value="Unassembled WGS sequence"/>
</dbReference>
<comment type="caution">
    <text evidence="1">The sequence shown here is derived from an EMBL/GenBank/DDBJ whole genome shotgun (WGS) entry which is preliminary data.</text>
</comment>
<sequence length="61" mass="6440">MVMVLFPIPPPALCPYSVQGLIIALTGVALLDLVEIYRSDISSVSHLITTRCVGSLVGSLV</sequence>
<reference evidence="1 2" key="1">
    <citation type="journal article" date="2023" name="Arcadia Sci">
        <title>De novo assembly of a long-read Amblyomma americanum tick genome.</title>
        <authorList>
            <person name="Chou S."/>
            <person name="Poskanzer K.E."/>
            <person name="Rollins M."/>
            <person name="Thuy-Boun P.S."/>
        </authorList>
    </citation>
    <scope>NUCLEOTIDE SEQUENCE [LARGE SCALE GENOMIC DNA]</scope>
    <source>
        <strain evidence="1">F_SG_1</strain>
        <tissue evidence="1">Salivary glands</tissue>
    </source>
</reference>
<dbReference type="EMBL" id="JARKHS020009961">
    <property type="protein sequence ID" value="KAK8779280.1"/>
    <property type="molecule type" value="Genomic_DNA"/>
</dbReference>
<dbReference type="AlphaFoldDB" id="A0AAQ4EX14"/>
<name>A0AAQ4EX14_AMBAM</name>
<organism evidence="1 2">
    <name type="scientific">Amblyomma americanum</name>
    <name type="common">Lone star tick</name>
    <dbReference type="NCBI Taxonomy" id="6943"/>
    <lineage>
        <taxon>Eukaryota</taxon>
        <taxon>Metazoa</taxon>
        <taxon>Ecdysozoa</taxon>
        <taxon>Arthropoda</taxon>
        <taxon>Chelicerata</taxon>
        <taxon>Arachnida</taxon>
        <taxon>Acari</taxon>
        <taxon>Parasitiformes</taxon>
        <taxon>Ixodida</taxon>
        <taxon>Ixodoidea</taxon>
        <taxon>Ixodidae</taxon>
        <taxon>Amblyomminae</taxon>
        <taxon>Amblyomma</taxon>
    </lineage>
</organism>
<keyword evidence="2" id="KW-1185">Reference proteome</keyword>
<gene>
    <name evidence="1" type="ORF">V5799_019372</name>
</gene>
<feature type="non-terminal residue" evidence="1">
    <location>
        <position position="61"/>
    </location>
</feature>
<proteinExistence type="predicted"/>
<evidence type="ECO:0000313" key="1">
    <source>
        <dbReference type="EMBL" id="KAK8779280.1"/>
    </source>
</evidence>
<protein>
    <submittedName>
        <fullName evidence="1">Uncharacterized protein</fullName>
    </submittedName>
</protein>
<accession>A0AAQ4EX14</accession>